<reference evidence="2 3" key="1">
    <citation type="submission" date="2018-12" db="EMBL/GenBank/DDBJ databases">
        <authorList>
            <person name="Grouzdev D.S."/>
            <person name="Krutkina M.S."/>
        </authorList>
    </citation>
    <scope>NUCLEOTIDE SEQUENCE [LARGE SCALE GENOMIC DNA]</scope>
    <source>
        <strain evidence="2 3">RmlP026</strain>
    </source>
</reference>
<keyword evidence="3" id="KW-1185">Reference proteome</keyword>
<comment type="caution">
    <text evidence="2">The sequence shown here is derived from an EMBL/GenBank/DDBJ whole genome shotgun (WGS) entry which is preliminary data.</text>
</comment>
<feature type="chain" id="PRO_5020479150" description="Secreted protein" evidence="1">
    <location>
        <begin position="23"/>
        <end position="128"/>
    </location>
</feature>
<keyword evidence="1" id="KW-0732">Signal</keyword>
<dbReference type="OrthoDB" id="8233865at2"/>
<protein>
    <recommendedName>
        <fullName evidence="4">Secreted protein</fullName>
    </recommendedName>
</protein>
<evidence type="ECO:0008006" key="4">
    <source>
        <dbReference type="Google" id="ProtNLM"/>
    </source>
</evidence>
<name>A0A4V1RTZ5_9HYPH</name>
<evidence type="ECO:0000313" key="2">
    <source>
        <dbReference type="EMBL" id="RYC29374.1"/>
    </source>
</evidence>
<organism evidence="2 3">
    <name type="scientific">Lichenibacterium minor</name>
    <dbReference type="NCBI Taxonomy" id="2316528"/>
    <lineage>
        <taxon>Bacteria</taxon>
        <taxon>Pseudomonadati</taxon>
        <taxon>Pseudomonadota</taxon>
        <taxon>Alphaproteobacteria</taxon>
        <taxon>Hyphomicrobiales</taxon>
        <taxon>Lichenihabitantaceae</taxon>
        <taxon>Lichenibacterium</taxon>
    </lineage>
</organism>
<dbReference type="RefSeq" id="WP_129229562.1">
    <property type="nucleotide sequence ID" value="NZ_QYBB01000055.1"/>
</dbReference>
<evidence type="ECO:0000313" key="3">
    <source>
        <dbReference type="Proteomes" id="UP000290759"/>
    </source>
</evidence>
<proteinExistence type="predicted"/>
<evidence type="ECO:0000256" key="1">
    <source>
        <dbReference type="SAM" id="SignalP"/>
    </source>
</evidence>
<reference evidence="2 3" key="2">
    <citation type="submission" date="2019-02" db="EMBL/GenBank/DDBJ databases">
        <title>'Lichenibacterium ramalinii' gen. nov. sp. nov., 'Lichenibacterium minor' gen. nov. sp. nov.</title>
        <authorList>
            <person name="Pankratov T."/>
        </authorList>
    </citation>
    <scope>NUCLEOTIDE SEQUENCE [LARGE SCALE GENOMIC DNA]</scope>
    <source>
        <strain evidence="2 3">RmlP026</strain>
    </source>
</reference>
<dbReference type="Proteomes" id="UP000290759">
    <property type="component" value="Unassembled WGS sequence"/>
</dbReference>
<feature type="signal peptide" evidence="1">
    <location>
        <begin position="1"/>
        <end position="22"/>
    </location>
</feature>
<sequence>MHHRWAALLLLALVAIPSLAQADDDEIKLGTVMGYPNEAAASAACPDGVVWADRKSGFYYPRFAPEYGVTPNGVFTCYKQAKSADYWGLGTSDSLASRRGRVFPFTNDEICTWYQDKAGNWKCGSVGS</sequence>
<dbReference type="AlphaFoldDB" id="A0A4V1RTZ5"/>
<accession>A0A4V1RTZ5</accession>
<dbReference type="EMBL" id="QYBB01000055">
    <property type="protein sequence ID" value="RYC29374.1"/>
    <property type="molecule type" value="Genomic_DNA"/>
</dbReference>
<gene>
    <name evidence="2" type="ORF">D3273_24340</name>
</gene>